<evidence type="ECO:0000256" key="1">
    <source>
        <dbReference type="SAM" id="MobiDB-lite"/>
    </source>
</evidence>
<dbReference type="AlphaFoldDB" id="A0AAW1DK00"/>
<dbReference type="Proteomes" id="UP001461498">
    <property type="component" value="Unassembled WGS sequence"/>
</dbReference>
<accession>A0AAW1DK00</accession>
<feature type="region of interest" description="Disordered" evidence="1">
    <location>
        <begin position="61"/>
        <end position="83"/>
    </location>
</feature>
<keyword evidence="3" id="KW-1185">Reference proteome</keyword>
<sequence length="181" mass="20176">MRIRRNKIPKSHREKTNLQVVRCHICQNVNKIILSKPAGDIVPTNGTSESKAAENVLMKKKKKRKKDRLAGLSIGGAAQRKQSSTVNIKQSNIEILSGEGNPRQPDRNILPASNIVHHSSKLQPDSSSSLTSNHLLNNILLSTPSFKHTDNSVKSTKNNKKAKLKKKKHKVNQLKNFINSL</sequence>
<proteinExistence type="predicted"/>
<reference evidence="2 3" key="1">
    <citation type="submission" date="2022-12" db="EMBL/GenBank/DDBJ databases">
        <title>Chromosome-level genome assembly of true bugs.</title>
        <authorList>
            <person name="Ma L."/>
            <person name="Li H."/>
        </authorList>
    </citation>
    <scope>NUCLEOTIDE SEQUENCE [LARGE SCALE GENOMIC DNA]</scope>
    <source>
        <strain evidence="2">Lab_2022b</strain>
    </source>
</reference>
<name>A0AAW1DK00_9HEMI</name>
<evidence type="ECO:0000313" key="2">
    <source>
        <dbReference type="EMBL" id="KAK9511228.1"/>
    </source>
</evidence>
<protein>
    <submittedName>
        <fullName evidence="2">Uncharacterized protein</fullName>
    </submittedName>
</protein>
<gene>
    <name evidence="2" type="ORF">O3M35_005826</name>
</gene>
<organism evidence="2 3">
    <name type="scientific">Rhynocoris fuscipes</name>
    <dbReference type="NCBI Taxonomy" id="488301"/>
    <lineage>
        <taxon>Eukaryota</taxon>
        <taxon>Metazoa</taxon>
        <taxon>Ecdysozoa</taxon>
        <taxon>Arthropoda</taxon>
        <taxon>Hexapoda</taxon>
        <taxon>Insecta</taxon>
        <taxon>Pterygota</taxon>
        <taxon>Neoptera</taxon>
        <taxon>Paraneoptera</taxon>
        <taxon>Hemiptera</taxon>
        <taxon>Heteroptera</taxon>
        <taxon>Panheteroptera</taxon>
        <taxon>Cimicomorpha</taxon>
        <taxon>Reduviidae</taxon>
        <taxon>Harpactorinae</taxon>
        <taxon>Harpactorini</taxon>
        <taxon>Rhynocoris</taxon>
    </lineage>
</organism>
<comment type="caution">
    <text evidence="2">The sequence shown here is derived from an EMBL/GenBank/DDBJ whole genome shotgun (WGS) entry which is preliminary data.</text>
</comment>
<evidence type="ECO:0000313" key="3">
    <source>
        <dbReference type="Proteomes" id="UP001461498"/>
    </source>
</evidence>
<dbReference type="EMBL" id="JAPXFL010000002">
    <property type="protein sequence ID" value="KAK9511228.1"/>
    <property type="molecule type" value="Genomic_DNA"/>
</dbReference>